<evidence type="ECO:0000256" key="1">
    <source>
        <dbReference type="SAM" id="MobiDB-lite"/>
    </source>
</evidence>
<comment type="caution">
    <text evidence="2">The sequence shown here is derived from an EMBL/GenBank/DDBJ whole genome shotgun (WGS) entry which is preliminary data.</text>
</comment>
<name>A0AA44EJQ6_9HYPH</name>
<reference evidence="2" key="1">
    <citation type="submission" date="2019-07" db="EMBL/GenBank/DDBJ databases">
        <title>FDA dAtabase for Regulatory Grade micrObial Sequences (FDA-ARGOS): Supporting development and validation of Infectious Disease Dx tests.</title>
        <authorList>
            <person name="Bachman M."/>
            <person name="Young C."/>
            <person name="Tallon L."/>
            <person name="Sadzewicz L."/>
            <person name="Vavikolanu K."/>
            <person name="Mehta A."/>
            <person name="Aluvathingal J."/>
            <person name="Nadendla S."/>
            <person name="Nandy P."/>
            <person name="Geyer C."/>
            <person name="Yan Y."/>
            <person name="Sichtig H."/>
        </authorList>
    </citation>
    <scope>NUCLEOTIDE SEQUENCE</scope>
    <source>
        <strain evidence="2">FDAARGOS_618</strain>
    </source>
</reference>
<sequence length="82" mass="8910">MPEDKHTGPEAIIPANGNTPPNGDIADADIAPWQRLDRVVFDIARLIGRQMAREDFERLRAATANDNVPRSAGDDEGGAKED</sequence>
<evidence type="ECO:0000313" key="2">
    <source>
        <dbReference type="EMBL" id="NRF19453.1"/>
    </source>
</evidence>
<protein>
    <submittedName>
        <fullName evidence="2">Uncharacterized protein</fullName>
    </submittedName>
</protein>
<proteinExistence type="predicted"/>
<dbReference type="AlphaFoldDB" id="A0AA44EJQ6"/>
<organism evidence="2 3">
    <name type="scientific">Agrobacterium pusense</name>
    <dbReference type="NCBI Taxonomy" id="648995"/>
    <lineage>
        <taxon>Bacteria</taxon>
        <taxon>Pseudomonadati</taxon>
        <taxon>Pseudomonadota</taxon>
        <taxon>Alphaproteobacteria</taxon>
        <taxon>Hyphomicrobiales</taxon>
        <taxon>Rhizobiaceae</taxon>
        <taxon>Rhizobium/Agrobacterium group</taxon>
        <taxon>Agrobacterium</taxon>
    </lineage>
</organism>
<evidence type="ECO:0000313" key="3">
    <source>
        <dbReference type="Proteomes" id="UP001155820"/>
    </source>
</evidence>
<dbReference type="RefSeq" id="WP_151610416.1">
    <property type="nucleotide sequence ID" value="NZ_JABRWL010000005.1"/>
</dbReference>
<feature type="region of interest" description="Disordered" evidence="1">
    <location>
        <begin position="1"/>
        <end position="26"/>
    </location>
</feature>
<dbReference type="EMBL" id="JABRWM010000006">
    <property type="protein sequence ID" value="NRF19453.1"/>
    <property type="molecule type" value="Genomic_DNA"/>
</dbReference>
<dbReference type="Proteomes" id="UP001155820">
    <property type="component" value="Unassembled WGS sequence"/>
</dbReference>
<gene>
    <name evidence="2" type="ORF">FOB26_10320</name>
</gene>
<keyword evidence="3" id="KW-1185">Reference proteome</keyword>
<accession>A0AA44EJQ6</accession>
<feature type="region of interest" description="Disordered" evidence="1">
    <location>
        <begin position="59"/>
        <end position="82"/>
    </location>
</feature>